<dbReference type="Pfam" id="PF02781">
    <property type="entry name" value="G6PD_C"/>
    <property type="match status" value="1"/>
</dbReference>
<evidence type="ECO:0000256" key="5">
    <source>
        <dbReference type="ARBA" id="ARBA00023002"/>
    </source>
</evidence>
<reference evidence="11 12" key="1">
    <citation type="journal article" date="2024" name="Science">
        <title>Giant polyketide synthase enzymes in the biosynthesis of giant marine polyether toxins.</title>
        <authorList>
            <person name="Fallon T.R."/>
            <person name="Shende V.V."/>
            <person name="Wierzbicki I.H."/>
            <person name="Pendleton A.L."/>
            <person name="Watervoot N.F."/>
            <person name="Auber R.P."/>
            <person name="Gonzalez D.J."/>
            <person name="Wisecaver J.H."/>
            <person name="Moore B.S."/>
        </authorList>
    </citation>
    <scope>NUCLEOTIDE SEQUENCE [LARGE SCALE GENOMIC DNA]</scope>
    <source>
        <strain evidence="11 12">12B1</strain>
    </source>
</reference>
<dbReference type="Gene3D" id="3.30.360.10">
    <property type="entry name" value="Dihydrodipicolinate Reductase, domain 2"/>
    <property type="match status" value="1"/>
</dbReference>
<dbReference type="SUPFAM" id="SSF51735">
    <property type="entry name" value="NAD(P)-binding Rossmann-fold domains"/>
    <property type="match status" value="1"/>
</dbReference>
<name>A0AB34IJT8_PRYPA</name>
<evidence type="ECO:0000256" key="2">
    <source>
        <dbReference type="ARBA" id="ARBA00009975"/>
    </source>
</evidence>
<keyword evidence="3 7" id="KW-0313">Glucose metabolism</keyword>
<comment type="caution">
    <text evidence="11">The sequence shown here is derived from an EMBL/GenBank/DDBJ whole genome shotgun (WGS) entry which is preliminary data.</text>
</comment>
<dbReference type="PANTHER" id="PTHR23429">
    <property type="entry name" value="GLUCOSE-6-PHOSPHATE 1-DEHYDROGENASE G6PD"/>
    <property type="match status" value="1"/>
</dbReference>
<dbReference type="HAMAP" id="MF_00966">
    <property type="entry name" value="G6PD"/>
    <property type="match status" value="1"/>
</dbReference>
<evidence type="ECO:0000313" key="12">
    <source>
        <dbReference type="Proteomes" id="UP001515480"/>
    </source>
</evidence>
<dbReference type="InterPro" id="IPR022674">
    <property type="entry name" value="G6P_DH_NAD-bd"/>
</dbReference>
<dbReference type="Proteomes" id="UP001515480">
    <property type="component" value="Unassembled WGS sequence"/>
</dbReference>
<comment type="pathway">
    <text evidence="1 7">Carbohydrate degradation; pentose phosphate pathway; D-ribulose 5-phosphate from D-glucose 6-phosphate (oxidative stage): step 1/3.</text>
</comment>
<dbReference type="NCBIfam" id="TIGR00871">
    <property type="entry name" value="zwf"/>
    <property type="match status" value="1"/>
</dbReference>
<feature type="region of interest" description="Disordered" evidence="8">
    <location>
        <begin position="1"/>
        <end position="45"/>
    </location>
</feature>
<dbReference type="GO" id="GO:0009051">
    <property type="term" value="P:pentose-phosphate shunt, oxidative branch"/>
    <property type="evidence" value="ECO:0007669"/>
    <property type="project" value="TreeGrafter"/>
</dbReference>
<comment type="catalytic activity">
    <reaction evidence="7">
        <text>D-glucose 6-phosphate + NADP(+) = 6-phospho-D-glucono-1,5-lactone + NADPH + H(+)</text>
        <dbReference type="Rhea" id="RHEA:15841"/>
        <dbReference type="ChEBI" id="CHEBI:15378"/>
        <dbReference type="ChEBI" id="CHEBI:57783"/>
        <dbReference type="ChEBI" id="CHEBI:57955"/>
        <dbReference type="ChEBI" id="CHEBI:58349"/>
        <dbReference type="ChEBI" id="CHEBI:61548"/>
        <dbReference type="EC" id="1.1.1.49"/>
    </reaction>
</comment>
<dbReference type="SUPFAM" id="SSF55347">
    <property type="entry name" value="Glyceraldehyde-3-phosphate dehydrogenase-like, C-terminal domain"/>
    <property type="match status" value="1"/>
</dbReference>
<comment type="similarity">
    <text evidence="2 7">Belongs to the glucose-6-phosphate dehydrogenase family.</text>
</comment>
<dbReference type="PROSITE" id="PS00069">
    <property type="entry name" value="G6P_DEHYDROGENASE"/>
    <property type="match status" value="1"/>
</dbReference>
<feature type="domain" description="Glucose-6-phosphate dehydrogenase NAD-binding" evidence="9">
    <location>
        <begin position="56"/>
        <end position="261"/>
    </location>
</feature>
<evidence type="ECO:0000256" key="7">
    <source>
        <dbReference type="RuleBase" id="RU362120"/>
    </source>
</evidence>
<evidence type="ECO:0000256" key="3">
    <source>
        <dbReference type="ARBA" id="ARBA00022526"/>
    </source>
</evidence>
<accession>A0AB34IJT8</accession>
<dbReference type="PANTHER" id="PTHR23429:SF0">
    <property type="entry name" value="GLUCOSE-6-PHOSPHATE 1-DEHYDROGENASE"/>
    <property type="match status" value="1"/>
</dbReference>
<keyword evidence="5 7" id="KW-0560">Oxidoreductase</keyword>
<dbReference type="GO" id="GO:0004345">
    <property type="term" value="F:glucose-6-phosphate dehydrogenase activity"/>
    <property type="evidence" value="ECO:0007669"/>
    <property type="project" value="UniProtKB-EC"/>
</dbReference>
<dbReference type="PRINTS" id="PR00079">
    <property type="entry name" value="G6PDHDRGNASE"/>
</dbReference>
<sequence>MIPFSAASVRKNASWSASKHKTPTEDCSDSDGDESRIGTDSSTYSPVPRGQFSTAVVFGSDGNLASKKILPTLFKLWKRRMVPRDLLVVGYARAPLTTEQFRKQVFRSIYDPRQPQAERKEFQARCFYASGPFGDLEATRGLVRLLRALEARRVEERSVTGASKEAADAANETVRLYYMAVPPFLYADICSALRTCRAEAFDAAPADADKDALWPVERFVLEKPFGRDSASCAALFSQLSMVSEEETFRIDHYLGKELVLNLLVLRFANVCFQSIWNRAHVKAVQVIFKEDFGTDGRGGYFDEYGIIRDVMQNHLLQVMALVAMEQPLSFGAEHIRTEKLKVLQACKVLTLDDVVVGQYTGCGGHKGYLEDPSITNKESTTETFATAVLHIHSPRWDGVPFILKAGKAVTDRKAEVRIQFHTIPGAVSALMDCAANELVVRLQPEESIYWKVINKVPGLKFEVQQMRMDLLYSSKFDGDAKPMPEAYERLLLEVLANDHSHFVSADELIESWRIFTPLLHTLKEGKIKPHPYPFGSRGPPAADALAHKYGMSKFGGGITPYVEGQPARKYVQAHNSESLLGFEDEGSEAASIASSQAISAAEAILGAARAEVVGAPKLGPPPSAVGLAAASTYGTAPPSAPLPPSVAIPSPPSAKREVPPPSAPLPQSAAIPSPPTAKREVPPQSAAIPSPPTAKREVPPQSAAIPSPPTARREVPPQSATISSPPTSRREVPPQSAAIPSPTTSRREVPPPAAKPVTPGKARAEDEVSAALAALAVGSPARAARADAPANPSRAHEKDVQHVSGK</sequence>
<organism evidence="11 12">
    <name type="scientific">Prymnesium parvum</name>
    <name type="common">Toxic golden alga</name>
    <dbReference type="NCBI Taxonomy" id="97485"/>
    <lineage>
        <taxon>Eukaryota</taxon>
        <taxon>Haptista</taxon>
        <taxon>Haptophyta</taxon>
        <taxon>Prymnesiophyceae</taxon>
        <taxon>Prymnesiales</taxon>
        <taxon>Prymnesiaceae</taxon>
        <taxon>Prymnesium</taxon>
    </lineage>
</organism>
<dbReference type="EC" id="1.1.1.49" evidence="7"/>
<evidence type="ECO:0000256" key="1">
    <source>
        <dbReference type="ARBA" id="ARBA00004937"/>
    </source>
</evidence>
<dbReference type="EMBL" id="JBGBPQ010000025">
    <property type="protein sequence ID" value="KAL1499475.1"/>
    <property type="molecule type" value="Genomic_DNA"/>
</dbReference>
<feature type="compositionally biased region" description="Low complexity" evidence="8">
    <location>
        <begin position="778"/>
        <end position="790"/>
    </location>
</feature>
<keyword evidence="4 7" id="KW-0521">NADP</keyword>
<dbReference type="InterPro" id="IPR022675">
    <property type="entry name" value="G6P_DH_C"/>
</dbReference>
<feature type="compositionally biased region" description="Polar residues" evidence="8">
    <location>
        <begin position="718"/>
        <end position="727"/>
    </location>
</feature>
<evidence type="ECO:0000259" key="9">
    <source>
        <dbReference type="Pfam" id="PF00479"/>
    </source>
</evidence>
<comment type="function">
    <text evidence="7">Catalyzes the rate-limiting step of the oxidative pentose-phosphate pathway, which represents a route for the dissimilation of carbohydrates besides glycolysis.</text>
</comment>
<dbReference type="AlphaFoldDB" id="A0AB34IJT8"/>
<evidence type="ECO:0000259" key="10">
    <source>
        <dbReference type="Pfam" id="PF02781"/>
    </source>
</evidence>
<keyword evidence="6 7" id="KW-0119">Carbohydrate metabolism</keyword>
<evidence type="ECO:0000313" key="11">
    <source>
        <dbReference type="EMBL" id="KAL1499475.1"/>
    </source>
</evidence>
<evidence type="ECO:0000256" key="8">
    <source>
        <dbReference type="SAM" id="MobiDB-lite"/>
    </source>
</evidence>
<dbReference type="Gene3D" id="3.40.50.720">
    <property type="entry name" value="NAD(P)-binding Rossmann-like Domain"/>
    <property type="match status" value="1"/>
</dbReference>
<evidence type="ECO:0000256" key="6">
    <source>
        <dbReference type="ARBA" id="ARBA00023277"/>
    </source>
</evidence>
<feature type="region of interest" description="Disordered" evidence="8">
    <location>
        <begin position="778"/>
        <end position="806"/>
    </location>
</feature>
<dbReference type="GO" id="GO:0050661">
    <property type="term" value="F:NADP binding"/>
    <property type="evidence" value="ECO:0007669"/>
    <property type="project" value="InterPro"/>
</dbReference>
<feature type="compositionally biased region" description="Basic and acidic residues" evidence="8">
    <location>
        <begin position="794"/>
        <end position="806"/>
    </location>
</feature>
<protein>
    <recommendedName>
        <fullName evidence="7">Glucose-6-phosphate 1-dehydrogenase</fullName>
        <ecNumber evidence="7">1.1.1.49</ecNumber>
    </recommendedName>
</protein>
<proteinExistence type="inferred from homology"/>
<dbReference type="InterPro" id="IPR001282">
    <property type="entry name" value="G6P_DH"/>
</dbReference>
<feature type="region of interest" description="Disordered" evidence="8">
    <location>
        <begin position="633"/>
        <end position="766"/>
    </location>
</feature>
<feature type="compositionally biased region" description="Pro residues" evidence="8">
    <location>
        <begin position="638"/>
        <end position="652"/>
    </location>
</feature>
<evidence type="ECO:0000256" key="4">
    <source>
        <dbReference type="ARBA" id="ARBA00022857"/>
    </source>
</evidence>
<dbReference type="Pfam" id="PF00479">
    <property type="entry name" value="G6PD_N"/>
    <property type="match status" value="1"/>
</dbReference>
<feature type="domain" description="Glucose-6-phosphate dehydrogenase C-terminal" evidence="10">
    <location>
        <begin position="263"/>
        <end position="550"/>
    </location>
</feature>
<dbReference type="InterPro" id="IPR036291">
    <property type="entry name" value="NAD(P)-bd_dom_sf"/>
</dbReference>
<gene>
    <name evidence="11" type="ORF">AB1Y20_011678</name>
</gene>
<dbReference type="InterPro" id="IPR019796">
    <property type="entry name" value="G6P_DH_AS"/>
</dbReference>
<keyword evidence="12" id="KW-1185">Reference proteome</keyword>
<dbReference type="GO" id="GO:0006006">
    <property type="term" value="P:glucose metabolic process"/>
    <property type="evidence" value="ECO:0007669"/>
    <property type="project" value="UniProtKB-KW"/>
</dbReference>